<comment type="caution">
    <text evidence="3">The sequence shown here is derived from an EMBL/GenBank/DDBJ whole genome shotgun (WGS) entry which is preliminary data.</text>
</comment>
<evidence type="ECO:0000313" key="3">
    <source>
        <dbReference type="EMBL" id="PRY31460.1"/>
    </source>
</evidence>
<keyword evidence="4" id="KW-1185">Reference proteome</keyword>
<feature type="compositionally biased region" description="Basic and acidic residues" evidence="1">
    <location>
        <begin position="36"/>
        <end position="45"/>
    </location>
</feature>
<feature type="transmembrane region" description="Helical" evidence="2">
    <location>
        <begin position="240"/>
        <end position="259"/>
    </location>
</feature>
<evidence type="ECO:0000256" key="1">
    <source>
        <dbReference type="SAM" id="MobiDB-lite"/>
    </source>
</evidence>
<gene>
    <name evidence="3" type="ORF">CLV70_103347</name>
</gene>
<keyword evidence="2" id="KW-0812">Transmembrane</keyword>
<feature type="compositionally biased region" description="Basic and acidic residues" evidence="1">
    <location>
        <begin position="8"/>
        <end position="20"/>
    </location>
</feature>
<evidence type="ECO:0000256" key="2">
    <source>
        <dbReference type="SAM" id="Phobius"/>
    </source>
</evidence>
<sequence length="318" mass="33054">MRIPTFSRHSDTTDKTEERAPVSARTDAPTQAGTARARDLADADAGRAGAQRAVTPQPVMPQPVAPQPVMPQPVAPQPVTGGVAGGSGARAAEYRAEHAADRAEHTAGRAATHAGDRDATERGRAATVTGDRDATDRDRAGTRTGERDATERDLRRPGGVEDRDRTVETDRGPSRHGIVGAGARTDQTRTDQTRTDQTRTDADRAPVVAGPKPRASLLATLGLITGVAGALLVLSGPLLGYGIGVAGLALVLSVAGIRATGKRHVAGKTDALIGMVLALAAIVVGVLALTGSLSWLGTDMQPVTSVREWLDAQFIDRF</sequence>
<feature type="compositionally biased region" description="Low complexity" evidence="1">
    <location>
        <begin position="46"/>
        <end position="57"/>
    </location>
</feature>
<proteinExistence type="predicted"/>
<evidence type="ECO:0000313" key="4">
    <source>
        <dbReference type="Proteomes" id="UP000239209"/>
    </source>
</evidence>
<feature type="compositionally biased region" description="Basic and acidic residues" evidence="1">
    <location>
        <begin position="114"/>
        <end position="173"/>
    </location>
</feature>
<feature type="transmembrane region" description="Helical" evidence="2">
    <location>
        <begin position="271"/>
        <end position="296"/>
    </location>
</feature>
<keyword evidence="2" id="KW-1133">Transmembrane helix</keyword>
<dbReference type="AlphaFoldDB" id="A0A2T0SDG1"/>
<reference evidence="3 4" key="1">
    <citation type="submission" date="2018-03" db="EMBL/GenBank/DDBJ databases">
        <title>Genomic Encyclopedia of Archaeal and Bacterial Type Strains, Phase II (KMG-II): from individual species to whole genera.</title>
        <authorList>
            <person name="Goeker M."/>
        </authorList>
    </citation>
    <scope>NUCLEOTIDE SEQUENCE [LARGE SCALE GENOMIC DNA]</scope>
    <source>
        <strain evidence="3 4">DSM 45348</strain>
    </source>
</reference>
<feature type="compositionally biased region" description="Basic and acidic residues" evidence="1">
    <location>
        <begin position="92"/>
        <end position="107"/>
    </location>
</feature>
<dbReference type="Proteomes" id="UP000239209">
    <property type="component" value="Unassembled WGS sequence"/>
</dbReference>
<evidence type="ECO:0008006" key="5">
    <source>
        <dbReference type="Google" id="ProtNLM"/>
    </source>
</evidence>
<protein>
    <recommendedName>
        <fullName evidence="5">Thrombospondin</fullName>
    </recommendedName>
</protein>
<keyword evidence="2" id="KW-0472">Membrane</keyword>
<accession>A0A2T0SDG1</accession>
<name>A0A2T0SDG1_9ACTN</name>
<feature type="compositionally biased region" description="Basic and acidic residues" evidence="1">
    <location>
        <begin position="186"/>
        <end position="204"/>
    </location>
</feature>
<dbReference type="EMBL" id="PVZG01000003">
    <property type="protein sequence ID" value="PRY31460.1"/>
    <property type="molecule type" value="Genomic_DNA"/>
</dbReference>
<feature type="transmembrane region" description="Helical" evidence="2">
    <location>
        <begin position="215"/>
        <end position="234"/>
    </location>
</feature>
<organism evidence="3 4">
    <name type="scientific">Pseudosporangium ferrugineum</name>
    <dbReference type="NCBI Taxonomy" id="439699"/>
    <lineage>
        <taxon>Bacteria</taxon>
        <taxon>Bacillati</taxon>
        <taxon>Actinomycetota</taxon>
        <taxon>Actinomycetes</taxon>
        <taxon>Micromonosporales</taxon>
        <taxon>Micromonosporaceae</taxon>
        <taxon>Pseudosporangium</taxon>
    </lineage>
</organism>
<feature type="region of interest" description="Disordered" evidence="1">
    <location>
        <begin position="1"/>
        <end position="209"/>
    </location>
</feature>
<feature type="compositionally biased region" description="Pro residues" evidence="1">
    <location>
        <begin position="58"/>
        <end position="76"/>
    </location>
</feature>